<evidence type="ECO:0000313" key="2">
    <source>
        <dbReference type="EMBL" id="KAK6619513.1"/>
    </source>
</evidence>
<comment type="caution">
    <text evidence="2">The sequence shown here is derived from an EMBL/GenBank/DDBJ whole genome shotgun (WGS) entry which is preliminary data.</text>
</comment>
<dbReference type="Proteomes" id="UP001372834">
    <property type="component" value="Unassembled WGS sequence"/>
</dbReference>
<reference evidence="2 3" key="1">
    <citation type="submission" date="2023-10" db="EMBL/GenBank/DDBJ databases">
        <title>Genomes of two closely related lineages of the louse Polyplax serrata with different host specificities.</title>
        <authorList>
            <person name="Martinu J."/>
            <person name="Tarabai H."/>
            <person name="Stefka J."/>
            <person name="Hypsa V."/>
        </authorList>
    </citation>
    <scope>NUCLEOTIDE SEQUENCE [LARGE SCALE GENOMIC DNA]</scope>
    <source>
        <strain evidence="2">HR10_N</strain>
    </source>
</reference>
<organism evidence="2 3">
    <name type="scientific">Polyplax serrata</name>
    <name type="common">Common mouse louse</name>
    <dbReference type="NCBI Taxonomy" id="468196"/>
    <lineage>
        <taxon>Eukaryota</taxon>
        <taxon>Metazoa</taxon>
        <taxon>Ecdysozoa</taxon>
        <taxon>Arthropoda</taxon>
        <taxon>Hexapoda</taxon>
        <taxon>Insecta</taxon>
        <taxon>Pterygota</taxon>
        <taxon>Neoptera</taxon>
        <taxon>Paraneoptera</taxon>
        <taxon>Psocodea</taxon>
        <taxon>Troctomorpha</taxon>
        <taxon>Phthiraptera</taxon>
        <taxon>Anoplura</taxon>
        <taxon>Polyplacidae</taxon>
        <taxon>Polyplax</taxon>
    </lineage>
</organism>
<protein>
    <submittedName>
        <fullName evidence="2">Uncharacterized protein</fullName>
    </submittedName>
</protein>
<gene>
    <name evidence="2" type="ORF">RUM43_012270</name>
</gene>
<accession>A0AAN8RSU0</accession>
<evidence type="ECO:0000256" key="1">
    <source>
        <dbReference type="SAM" id="Phobius"/>
    </source>
</evidence>
<dbReference type="Pfam" id="PF07841">
    <property type="entry name" value="DM4_12"/>
    <property type="match status" value="1"/>
</dbReference>
<dbReference type="InterPro" id="IPR006631">
    <property type="entry name" value="DM4_12"/>
</dbReference>
<dbReference type="EMBL" id="JAWJWE010000040">
    <property type="protein sequence ID" value="KAK6619513.1"/>
    <property type="molecule type" value="Genomic_DNA"/>
</dbReference>
<keyword evidence="1" id="KW-1133">Transmembrane helix</keyword>
<keyword evidence="1" id="KW-0812">Transmembrane</keyword>
<evidence type="ECO:0000313" key="3">
    <source>
        <dbReference type="Proteomes" id="UP001372834"/>
    </source>
</evidence>
<sequence length="195" mass="21806">MIEKSVFTSLAILSMAGCIKAGVGSIKFLVLALAGLTGMYMMHLLAQDFNKYQALHSRPKRLISDVALPGDYAFSESSNTTSDSILRDIREKEQEYEGNELITLDRILRFDPTGCARRYVCTIATKSFKKRTQSEKNIIQMLRSLPSKRRVDSGQEAFNFAMDLGRRTKDAAACAEEYPKCIFSIAQMLKLVGIS</sequence>
<dbReference type="PROSITE" id="PS51257">
    <property type="entry name" value="PROKAR_LIPOPROTEIN"/>
    <property type="match status" value="1"/>
</dbReference>
<keyword evidence="1" id="KW-0472">Membrane</keyword>
<dbReference type="AlphaFoldDB" id="A0AAN8RSU0"/>
<proteinExistence type="predicted"/>
<name>A0AAN8RSU0_POLSC</name>
<feature type="transmembrane region" description="Helical" evidence="1">
    <location>
        <begin position="28"/>
        <end position="46"/>
    </location>
</feature>